<dbReference type="InterPro" id="IPR005184">
    <property type="entry name" value="DUF306_Meta_HslJ"/>
</dbReference>
<dbReference type="Gene3D" id="2.40.128.270">
    <property type="match status" value="1"/>
</dbReference>
<dbReference type="RefSeq" id="WP_208390497.1">
    <property type="nucleotide sequence ID" value="NZ_BAAAOO010000011.1"/>
</dbReference>
<protein>
    <submittedName>
        <fullName evidence="2">Heat shock protein HslJ</fullName>
    </submittedName>
</protein>
<gene>
    <name evidence="2" type="ORF">FB473_001770</name>
</gene>
<dbReference type="Pfam" id="PF03724">
    <property type="entry name" value="META"/>
    <property type="match status" value="1"/>
</dbReference>
<evidence type="ECO:0000259" key="1">
    <source>
        <dbReference type="Pfam" id="PF03724"/>
    </source>
</evidence>
<accession>A0ABX0SFF8</accession>
<keyword evidence="3" id="KW-1185">Reference proteome</keyword>
<evidence type="ECO:0000313" key="3">
    <source>
        <dbReference type="Proteomes" id="UP000749311"/>
    </source>
</evidence>
<dbReference type="InterPro" id="IPR038670">
    <property type="entry name" value="HslJ-like_sf"/>
</dbReference>
<organism evidence="2 3">
    <name type="scientific">Brooklawnia cerclae</name>
    <dbReference type="NCBI Taxonomy" id="349934"/>
    <lineage>
        <taxon>Bacteria</taxon>
        <taxon>Bacillati</taxon>
        <taxon>Actinomycetota</taxon>
        <taxon>Actinomycetes</taxon>
        <taxon>Propionibacteriales</taxon>
        <taxon>Propionibacteriaceae</taxon>
        <taxon>Brooklawnia</taxon>
    </lineage>
</organism>
<evidence type="ECO:0000313" key="2">
    <source>
        <dbReference type="EMBL" id="NIH57125.1"/>
    </source>
</evidence>
<keyword evidence="2" id="KW-0346">Stress response</keyword>
<name>A0ABX0SFF8_9ACTN</name>
<feature type="domain" description="DUF306" evidence="1">
    <location>
        <begin position="2"/>
        <end position="69"/>
    </location>
</feature>
<comment type="caution">
    <text evidence="2">The sequence shown here is derived from an EMBL/GenBank/DDBJ whole genome shotgun (WGS) entry which is preliminary data.</text>
</comment>
<dbReference type="EMBL" id="JAAMOZ010000001">
    <property type="protein sequence ID" value="NIH57125.1"/>
    <property type="molecule type" value="Genomic_DNA"/>
</dbReference>
<proteinExistence type="predicted"/>
<sequence length="75" mass="8030">MSSDGRLAGSDGCNRLAGGWSLRDEIIEFGPLVSTLMFCEGVDTWLRDAASATVDGDVMHVRDAEGREIGTLERG</sequence>
<reference evidence="2 3" key="1">
    <citation type="submission" date="2020-02" db="EMBL/GenBank/DDBJ databases">
        <title>Sequencing the genomes of 1000 actinobacteria strains.</title>
        <authorList>
            <person name="Klenk H.-P."/>
        </authorList>
    </citation>
    <scope>NUCLEOTIDE SEQUENCE [LARGE SCALE GENOMIC DNA]</scope>
    <source>
        <strain evidence="2 3">DSM 19609</strain>
    </source>
</reference>
<dbReference type="Proteomes" id="UP000749311">
    <property type="component" value="Unassembled WGS sequence"/>
</dbReference>